<feature type="compositionally biased region" description="Low complexity" evidence="1">
    <location>
        <begin position="74"/>
        <end position="83"/>
    </location>
</feature>
<evidence type="ECO:0000313" key="3">
    <source>
        <dbReference type="Proteomes" id="UP001142393"/>
    </source>
</evidence>
<evidence type="ECO:0000256" key="1">
    <source>
        <dbReference type="SAM" id="MobiDB-lite"/>
    </source>
</evidence>
<dbReference type="Proteomes" id="UP001142393">
    <property type="component" value="Unassembled WGS sequence"/>
</dbReference>
<proteinExistence type="predicted"/>
<feature type="region of interest" description="Disordered" evidence="1">
    <location>
        <begin position="133"/>
        <end position="160"/>
    </location>
</feature>
<feature type="compositionally biased region" description="Polar residues" evidence="1">
    <location>
        <begin position="32"/>
        <end position="41"/>
    </location>
</feature>
<dbReference type="AlphaFoldDB" id="A0A9W8U2S9"/>
<feature type="region of interest" description="Disordered" evidence="1">
    <location>
        <begin position="209"/>
        <end position="233"/>
    </location>
</feature>
<feature type="compositionally biased region" description="Low complexity" evidence="1">
    <location>
        <begin position="42"/>
        <end position="53"/>
    </location>
</feature>
<gene>
    <name evidence="2" type="ORF">DFH05DRAFT_1518320</name>
</gene>
<keyword evidence="3" id="KW-1185">Reference proteome</keyword>
<accession>A0A9W8U2S9</accession>
<organism evidence="2 3">
    <name type="scientific">Lentinula detonsa</name>
    <dbReference type="NCBI Taxonomy" id="2804962"/>
    <lineage>
        <taxon>Eukaryota</taxon>
        <taxon>Fungi</taxon>
        <taxon>Dikarya</taxon>
        <taxon>Basidiomycota</taxon>
        <taxon>Agaricomycotina</taxon>
        <taxon>Agaricomycetes</taxon>
        <taxon>Agaricomycetidae</taxon>
        <taxon>Agaricales</taxon>
        <taxon>Marasmiineae</taxon>
        <taxon>Omphalotaceae</taxon>
        <taxon>Lentinula</taxon>
    </lineage>
</organism>
<comment type="caution">
    <text evidence="2">The sequence shown here is derived from an EMBL/GenBank/DDBJ whole genome shotgun (WGS) entry which is preliminary data.</text>
</comment>
<feature type="compositionally biased region" description="Low complexity" evidence="1">
    <location>
        <begin position="211"/>
        <end position="223"/>
    </location>
</feature>
<feature type="region of interest" description="Disordered" evidence="1">
    <location>
        <begin position="23"/>
        <end position="86"/>
    </location>
</feature>
<reference evidence="2 3" key="1">
    <citation type="journal article" date="2023" name="Proc. Natl. Acad. Sci. U.S.A.">
        <title>A global phylogenomic analysis of the shiitake genus Lentinula.</title>
        <authorList>
            <person name="Sierra-Patev S."/>
            <person name="Min B."/>
            <person name="Naranjo-Ortiz M."/>
            <person name="Looney B."/>
            <person name="Konkel Z."/>
            <person name="Slot J.C."/>
            <person name="Sakamoto Y."/>
            <person name="Steenwyk J.L."/>
            <person name="Rokas A."/>
            <person name="Carro J."/>
            <person name="Camarero S."/>
            <person name="Ferreira P."/>
            <person name="Molpeceres G."/>
            <person name="Ruiz-Duenas F.J."/>
            <person name="Serrano A."/>
            <person name="Henrissat B."/>
            <person name="Drula E."/>
            <person name="Hughes K.W."/>
            <person name="Mata J.L."/>
            <person name="Ishikawa N.K."/>
            <person name="Vargas-Isla R."/>
            <person name="Ushijima S."/>
            <person name="Smith C.A."/>
            <person name="Donoghue J."/>
            <person name="Ahrendt S."/>
            <person name="Andreopoulos W."/>
            <person name="He G."/>
            <person name="LaButti K."/>
            <person name="Lipzen A."/>
            <person name="Ng V."/>
            <person name="Riley R."/>
            <person name="Sandor L."/>
            <person name="Barry K."/>
            <person name="Martinez A.T."/>
            <person name="Xiao Y."/>
            <person name="Gibbons J.G."/>
            <person name="Terashima K."/>
            <person name="Grigoriev I.V."/>
            <person name="Hibbett D."/>
        </authorList>
    </citation>
    <scope>NUCLEOTIDE SEQUENCE [LARGE SCALE GENOMIC DNA]</scope>
    <source>
        <strain evidence="2 3">TFB7810</strain>
    </source>
</reference>
<evidence type="ECO:0000313" key="2">
    <source>
        <dbReference type="EMBL" id="KAJ3750160.1"/>
    </source>
</evidence>
<dbReference type="EMBL" id="JANVFU010000001">
    <property type="protein sequence ID" value="KAJ3750160.1"/>
    <property type="molecule type" value="Genomic_DNA"/>
</dbReference>
<protein>
    <submittedName>
        <fullName evidence="2">Uncharacterized protein</fullName>
    </submittedName>
</protein>
<sequence length="419" mass="46892">MSLQTDIENCLASLDSPVLIHLNHTSHRPRSPSVSTKNNTMNSSRPRSNSLRRPYTRSPLGELSGSDYHNVPTRARSSSRASSFTGSMIVRHESRYSMRPSNSFQALPPILSGSSVHFRSNLDSNFQSFMISSGGAPRSRRASRLSENPPALPPLPSLSQPLFPPVAETLEKDLFQIPSLRHPNSPYVPWDSPMRRQIFRPLTPESSEFLASRSEASRSGARAPEPVDPLDDDHKAVKVSWGIRKVHRTVKHVAGVAKRMFMRQKFGPPPLAINTHLPNTSLHPPVYPPSPGVASFDSSNTRSLALWLDARRQETLEWDADSRHFMSLEDYERRGSWINFAGVCSVPGCSVHSRLSNAVTTIDLELNVMPCDQKPNDEFEQQEDVDMHRASHDSDETAISEHIVYEKVKDISQIALSYE</sequence>
<name>A0A9W8U2S9_9AGAR</name>